<organism evidence="1 2">
    <name type="scientific">Plakobranchus ocellatus</name>
    <dbReference type="NCBI Taxonomy" id="259542"/>
    <lineage>
        <taxon>Eukaryota</taxon>
        <taxon>Metazoa</taxon>
        <taxon>Spiralia</taxon>
        <taxon>Lophotrochozoa</taxon>
        <taxon>Mollusca</taxon>
        <taxon>Gastropoda</taxon>
        <taxon>Heterobranchia</taxon>
        <taxon>Euthyneura</taxon>
        <taxon>Panpulmonata</taxon>
        <taxon>Sacoglossa</taxon>
        <taxon>Placobranchoidea</taxon>
        <taxon>Plakobranchidae</taxon>
        <taxon>Plakobranchus</taxon>
    </lineage>
</organism>
<dbReference type="EMBL" id="BLXT01002845">
    <property type="protein sequence ID" value="GFN98332.1"/>
    <property type="molecule type" value="Genomic_DNA"/>
</dbReference>
<evidence type="ECO:0000313" key="2">
    <source>
        <dbReference type="Proteomes" id="UP000735302"/>
    </source>
</evidence>
<evidence type="ECO:0000313" key="1">
    <source>
        <dbReference type="EMBL" id="GFN98332.1"/>
    </source>
</evidence>
<sequence length="98" mass="10815">MEIIHRPGQLHGNADSLSRMPATLECSGFGLASPLASLPCEGCNYCQRMESSWGRFIQEVDDVVPLSTASLRLIGDQDAPIRLDHLADEQRKDKTFSI</sequence>
<name>A0AAV3ZV73_9GAST</name>
<keyword evidence="2" id="KW-1185">Reference proteome</keyword>
<gene>
    <name evidence="1" type="ORF">PoB_002483800</name>
</gene>
<reference evidence="1 2" key="1">
    <citation type="journal article" date="2021" name="Elife">
        <title>Chloroplast acquisition without the gene transfer in kleptoplastic sea slugs, Plakobranchus ocellatus.</title>
        <authorList>
            <person name="Maeda T."/>
            <person name="Takahashi S."/>
            <person name="Yoshida T."/>
            <person name="Shimamura S."/>
            <person name="Takaki Y."/>
            <person name="Nagai Y."/>
            <person name="Toyoda A."/>
            <person name="Suzuki Y."/>
            <person name="Arimoto A."/>
            <person name="Ishii H."/>
            <person name="Satoh N."/>
            <person name="Nishiyama T."/>
            <person name="Hasebe M."/>
            <person name="Maruyama T."/>
            <person name="Minagawa J."/>
            <person name="Obokata J."/>
            <person name="Shigenobu S."/>
        </authorList>
    </citation>
    <scope>NUCLEOTIDE SEQUENCE [LARGE SCALE GENOMIC DNA]</scope>
</reference>
<dbReference type="AlphaFoldDB" id="A0AAV3ZV73"/>
<dbReference type="Proteomes" id="UP000735302">
    <property type="component" value="Unassembled WGS sequence"/>
</dbReference>
<accession>A0AAV3ZV73</accession>
<proteinExistence type="predicted"/>
<comment type="caution">
    <text evidence="1">The sequence shown here is derived from an EMBL/GenBank/DDBJ whole genome shotgun (WGS) entry which is preliminary data.</text>
</comment>
<protein>
    <submittedName>
        <fullName evidence="1">Pol polyprotein</fullName>
    </submittedName>
</protein>